<keyword evidence="3" id="KW-1185">Reference proteome</keyword>
<dbReference type="OMA" id="SWIPNDI"/>
<dbReference type="OrthoDB" id="45365at2759"/>
<evidence type="ECO:0000313" key="3">
    <source>
        <dbReference type="Proteomes" id="UP000030689"/>
    </source>
</evidence>
<feature type="domain" description="F-box" evidence="1">
    <location>
        <begin position="16"/>
        <end position="62"/>
    </location>
</feature>
<proteinExistence type="predicted"/>
<dbReference type="Gene3D" id="2.120.10.80">
    <property type="entry name" value="Kelch-type beta propeller"/>
    <property type="match status" value="1"/>
</dbReference>
<dbReference type="SMART" id="SM00256">
    <property type="entry name" value="FBOX"/>
    <property type="match status" value="1"/>
</dbReference>
<organism evidence="2 3">
    <name type="scientific">Eutrema salsugineum</name>
    <name type="common">Saltwater cress</name>
    <name type="synonym">Sisymbrium salsugineum</name>
    <dbReference type="NCBI Taxonomy" id="72664"/>
    <lineage>
        <taxon>Eukaryota</taxon>
        <taxon>Viridiplantae</taxon>
        <taxon>Streptophyta</taxon>
        <taxon>Embryophyta</taxon>
        <taxon>Tracheophyta</taxon>
        <taxon>Spermatophyta</taxon>
        <taxon>Magnoliopsida</taxon>
        <taxon>eudicotyledons</taxon>
        <taxon>Gunneridae</taxon>
        <taxon>Pentapetalae</taxon>
        <taxon>rosids</taxon>
        <taxon>malvids</taxon>
        <taxon>Brassicales</taxon>
        <taxon>Brassicaceae</taxon>
        <taxon>Eutremeae</taxon>
        <taxon>Eutrema</taxon>
    </lineage>
</organism>
<sequence>MNSDVEPPQDKTTTSPPSFSWIPNDIIINCLARISRSYYPKLSLVSKTFRSLISSPELYRERYHLKTQENVLYVCLQLPDRRLPSWYSLWIKLDQTLTSDMDMEEKNKSIGDALLVEIPSSHSPRVPSIYIGMVGSKHYAVRQYSIAPTSSPVWVCNVEGTHAAWREAPSMKVARDSPVAGILDGKIYVMGGCDADESTNWAEVLDTKTQTWESLPDPGPELRFSLIKTMNVIQGKVYVRSSVKKNYVYDPKQGRWDVAAKALEVECNCVVESVWYACIQYGSLWYLDTKRQEWRKVKGLEVLKRTYCGGGGGIIAIANYGGKLLLLWDMFEQQLDSCQNKDICCSVIALEQRNGCDDQVWGKVECSRIVLTVPSSYIFLRCQVKPV</sequence>
<name>V4K5Z2_EUTSA</name>
<dbReference type="PANTHER" id="PTHR24414">
    <property type="entry name" value="F-BOX/KELCH-REPEAT PROTEIN SKIP4"/>
    <property type="match status" value="1"/>
</dbReference>
<accession>V4K5Z2</accession>
<dbReference type="EMBL" id="KI517748">
    <property type="protein sequence ID" value="ESQ32975.1"/>
    <property type="molecule type" value="Genomic_DNA"/>
</dbReference>
<protein>
    <recommendedName>
        <fullName evidence="1">F-box domain-containing protein</fullName>
    </recommendedName>
</protein>
<dbReference type="InterPro" id="IPR015915">
    <property type="entry name" value="Kelch-typ_b-propeller"/>
</dbReference>
<gene>
    <name evidence="2" type="ORF">EUTSA_v10005584mg</name>
</gene>
<dbReference type="InterPro" id="IPR050354">
    <property type="entry name" value="F-box/kelch-repeat_ARATH"/>
</dbReference>
<dbReference type="PROSITE" id="PS50181">
    <property type="entry name" value="FBOX"/>
    <property type="match status" value="1"/>
</dbReference>
<dbReference type="Gramene" id="ESQ32975">
    <property type="protein sequence ID" value="ESQ32975"/>
    <property type="gene ID" value="EUTSA_v10005584mg"/>
</dbReference>
<dbReference type="InterPro" id="IPR057499">
    <property type="entry name" value="Kelch_FKB95"/>
</dbReference>
<dbReference type="SUPFAM" id="SSF117281">
    <property type="entry name" value="Kelch motif"/>
    <property type="match status" value="1"/>
</dbReference>
<dbReference type="InterPro" id="IPR036047">
    <property type="entry name" value="F-box-like_dom_sf"/>
</dbReference>
<dbReference type="PANTHER" id="PTHR24414:SF157">
    <property type="entry name" value="F-BOX DOMAIN-CONTAINING PROTEIN"/>
    <property type="match status" value="1"/>
</dbReference>
<evidence type="ECO:0000259" key="1">
    <source>
        <dbReference type="PROSITE" id="PS50181"/>
    </source>
</evidence>
<dbReference type="InterPro" id="IPR001810">
    <property type="entry name" value="F-box_dom"/>
</dbReference>
<dbReference type="AlphaFoldDB" id="V4K5Z2"/>
<dbReference type="eggNOG" id="KOG1072">
    <property type="taxonomic scope" value="Eukaryota"/>
</dbReference>
<dbReference type="KEGG" id="eus:EUTSA_v10005584mg"/>
<dbReference type="SUPFAM" id="SSF81383">
    <property type="entry name" value="F-box domain"/>
    <property type="match status" value="1"/>
</dbReference>
<dbReference type="Pfam" id="PF25210">
    <property type="entry name" value="Kelch_FKB95"/>
    <property type="match status" value="1"/>
</dbReference>
<reference evidence="2 3" key="1">
    <citation type="journal article" date="2013" name="Front. Plant Sci.">
        <title>The Reference Genome of the Halophytic Plant Eutrema salsugineum.</title>
        <authorList>
            <person name="Yang R."/>
            <person name="Jarvis D.E."/>
            <person name="Chen H."/>
            <person name="Beilstein M.A."/>
            <person name="Grimwood J."/>
            <person name="Jenkins J."/>
            <person name="Shu S."/>
            <person name="Prochnik S."/>
            <person name="Xin M."/>
            <person name="Ma C."/>
            <person name="Schmutz J."/>
            <person name="Wing R.A."/>
            <person name="Mitchell-Olds T."/>
            <person name="Schumaker K.S."/>
            <person name="Wang X."/>
        </authorList>
    </citation>
    <scope>NUCLEOTIDE SEQUENCE [LARGE SCALE GENOMIC DNA]</scope>
</reference>
<dbReference type="Proteomes" id="UP000030689">
    <property type="component" value="Unassembled WGS sequence"/>
</dbReference>
<dbReference type="CDD" id="cd22152">
    <property type="entry name" value="F-box_AtAFR-like"/>
    <property type="match status" value="1"/>
</dbReference>
<dbReference type="Pfam" id="PF00646">
    <property type="entry name" value="F-box"/>
    <property type="match status" value="1"/>
</dbReference>
<evidence type="ECO:0000313" key="2">
    <source>
        <dbReference type="EMBL" id="ESQ32975.1"/>
    </source>
</evidence>